<dbReference type="Gene3D" id="3.90.215.10">
    <property type="entry name" value="Gamma Fibrinogen, chain A, domain 1"/>
    <property type="match status" value="1"/>
</dbReference>
<reference evidence="7 8" key="1">
    <citation type="journal article" date="2019" name="Int. J. Syst. Evol. Microbiol.">
        <title>The Global Catalogue of Microorganisms (GCM) 10K type strain sequencing project: providing services to taxonomists for standard genome sequencing and annotation.</title>
        <authorList>
            <consortium name="The Broad Institute Genomics Platform"/>
            <consortium name="The Broad Institute Genome Sequencing Center for Infectious Disease"/>
            <person name="Wu L."/>
            <person name="Ma J."/>
        </authorList>
    </citation>
    <scope>NUCLEOTIDE SEQUENCE [LARGE SCALE GENOMIC DNA]</scope>
    <source>
        <strain evidence="7 8">JCM 15309</strain>
    </source>
</reference>
<keyword evidence="3" id="KW-0106">Calcium</keyword>
<dbReference type="PANTHER" id="PTHR16146:SF46">
    <property type="entry name" value="INTELECTIN-1A-RELATED"/>
    <property type="match status" value="1"/>
</dbReference>
<dbReference type="SUPFAM" id="SSF56496">
    <property type="entry name" value="Fibrinogen C-terminal domain-like"/>
    <property type="match status" value="1"/>
</dbReference>
<accession>A0ABN2Q7Y2</accession>
<evidence type="ECO:0000256" key="5">
    <source>
        <dbReference type="SAM" id="MobiDB-lite"/>
    </source>
</evidence>
<dbReference type="PANTHER" id="PTHR16146">
    <property type="entry name" value="INTELECTIN"/>
    <property type="match status" value="1"/>
</dbReference>
<evidence type="ECO:0000313" key="7">
    <source>
        <dbReference type="EMBL" id="GAA1946351.1"/>
    </source>
</evidence>
<keyword evidence="4" id="KW-1015">Disulfide bond</keyword>
<keyword evidence="8" id="KW-1185">Reference proteome</keyword>
<evidence type="ECO:0008006" key="9">
    <source>
        <dbReference type="Google" id="ProtNLM"/>
    </source>
</evidence>
<feature type="signal peptide" evidence="6">
    <location>
        <begin position="1"/>
        <end position="21"/>
    </location>
</feature>
<keyword evidence="6" id="KW-0732">Signal</keyword>
<keyword evidence="2" id="KW-0430">Lectin</keyword>
<dbReference type="RefSeq" id="WP_344041421.1">
    <property type="nucleotide sequence ID" value="NZ_BAAAPB010000001.1"/>
</dbReference>
<dbReference type="Gene3D" id="2.60.120.260">
    <property type="entry name" value="Galactose-binding domain-like"/>
    <property type="match status" value="1"/>
</dbReference>
<protein>
    <recommendedName>
        <fullName evidence="9">Fibrinogen C-terminal domain-containing protein</fullName>
    </recommendedName>
</protein>
<sequence length="973" mass="101029">MGRQAIAFSRVAAGVAAIVTALTGSVSCDTAAAATSSAGWVPDGSSAERAAASCWEIKQVVPTAPDGVYWLVTPTLVAPQQFYCDMSVDGGGWVLVGRGRDGWLSGGDGQGTVAQVHDHVWDQTGFKPRQLSDDVINGLLDGQAPSGLADGVRVVRAADRAGVTATDVRLKLTKMPRWSWAFSAGQPADARLYAASSQRDTAGRLSVSRTGVTTRDLDGGGNGNGSSNGMSRLWTYLSSTNGWVAGFNYGSSVAGTTAADTYLYSITGTYATPMTQVWLRPQLTTGQVAYPSVPDSGAAAQEQAPLAESGALPGTWGVAGLANGLTTELNTEAHAFAQIGNVMYVGGNFARVEEHAGRTPTGPATQTVPQSYLAAFDATTGDWIPGFRPVLDNQVNSLAALPDGRLAVGGQFGTVNGVSQPGLVELDPTTGETVTGWRIRIEDRIAGERVNVQTMDVQDGWLYLGGSFTHLTGGASTSTVYARKAARVKVGDATPDKAWNPDFNGKVQSIDASADGRRVYVSGYFTSSGSTSTMRVAILSTDPGAAVVPFAPRFSVATSPYQQAIHEAGPTLWVGGSEHSMFGYDTTTLEATSLNVTRSGGDIQAIADSADTVVYAGCHCGDWAFSGQQAYSFTVGDPNPTWAEAHAIGYIGAWDDATGASMPAFDPISKARGGYGAWALGVAADGTLWAGGSYTSVIARDGRDQWAGGFVRFAARPHTAPATPDGLTVRLTGQVAGLSWTASTADAVTYEVLRGGRVVATTTRTSVDVPDSAAGDRFFVRATDGHGNRSATTTVAVAQAEPAVVDLVAAGSTWSYRADGAAPAAGWQDATFDDSTWSTGAAPLGWGSPSIATNVDVASGQRPISTYYRRSFDVVDPSALTGLTLTTRADDGVIVYLNGREVARRNLRDGAIGPSTFATAAPRTSAAVADPLVVPLDATALVAGRNEVSVEVHVNFRSTKDVSMDLRLAAQSP</sequence>
<dbReference type="InterPro" id="IPR014716">
    <property type="entry name" value="Fibrinogen_a/b/g_C_1"/>
</dbReference>
<gene>
    <name evidence="7" type="ORF">GCM10009798_01670</name>
</gene>
<dbReference type="PROSITE" id="PS51257">
    <property type="entry name" value="PROKAR_LIPOPROTEIN"/>
    <property type="match status" value="1"/>
</dbReference>
<keyword evidence="1" id="KW-0479">Metal-binding</keyword>
<dbReference type="EMBL" id="BAAAPB010000001">
    <property type="protein sequence ID" value="GAA1946351.1"/>
    <property type="molecule type" value="Genomic_DNA"/>
</dbReference>
<dbReference type="SUPFAM" id="SSF50998">
    <property type="entry name" value="Quinoprotein alcohol dehydrogenase-like"/>
    <property type="match status" value="1"/>
</dbReference>
<proteinExistence type="predicted"/>
<dbReference type="InterPro" id="IPR013431">
    <property type="entry name" value="Delta_60_rpt"/>
</dbReference>
<evidence type="ECO:0000256" key="2">
    <source>
        <dbReference type="ARBA" id="ARBA00022734"/>
    </source>
</evidence>
<evidence type="ECO:0000256" key="3">
    <source>
        <dbReference type="ARBA" id="ARBA00022837"/>
    </source>
</evidence>
<feature type="chain" id="PRO_5046730421" description="Fibrinogen C-terminal domain-containing protein" evidence="6">
    <location>
        <begin position="22"/>
        <end position="973"/>
    </location>
</feature>
<dbReference type="Proteomes" id="UP001500571">
    <property type="component" value="Unassembled WGS sequence"/>
</dbReference>
<evidence type="ECO:0000256" key="1">
    <source>
        <dbReference type="ARBA" id="ARBA00022723"/>
    </source>
</evidence>
<feature type="region of interest" description="Disordered" evidence="5">
    <location>
        <begin position="204"/>
        <end position="226"/>
    </location>
</feature>
<comment type="caution">
    <text evidence="7">The sequence shown here is derived from an EMBL/GenBank/DDBJ whole genome shotgun (WGS) entry which is preliminary data.</text>
</comment>
<dbReference type="Pfam" id="PF17164">
    <property type="entry name" value="DUF5122"/>
    <property type="match status" value="1"/>
</dbReference>
<name>A0ABN2Q7Y2_9ACTN</name>
<dbReference type="Gene3D" id="2.60.40.10">
    <property type="entry name" value="Immunoglobulins"/>
    <property type="match status" value="1"/>
</dbReference>
<dbReference type="InterPro" id="IPR013783">
    <property type="entry name" value="Ig-like_fold"/>
</dbReference>
<evidence type="ECO:0000256" key="6">
    <source>
        <dbReference type="SAM" id="SignalP"/>
    </source>
</evidence>
<dbReference type="InterPro" id="IPR036056">
    <property type="entry name" value="Fibrinogen-like_C"/>
</dbReference>
<evidence type="ECO:0000256" key="4">
    <source>
        <dbReference type="ARBA" id="ARBA00023157"/>
    </source>
</evidence>
<dbReference type="NCBIfam" id="NF040941">
    <property type="entry name" value="GGGWT_bact"/>
    <property type="match status" value="1"/>
</dbReference>
<dbReference type="InterPro" id="IPR011047">
    <property type="entry name" value="Quinoprotein_ADH-like_sf"/>
</dbReference>
<evidence type="ECO:0000313" key="8">
    <source>
        <dbReference type="Proteomes" id="UP001500571"/>
    </source>
</evidence>
<organism evidence="7 8">
    <name type="scientific">Nocardioides panacihumi</name>
    <dbReference type="NCBI Taxonomy" id="400774"/>
    <lineage>
        <taxon>Bacteria</taxon>
        <taxon>Bacillati</taxon>
        <taxon>Actinomycetota</taxon>
        <taxon>Actinomycetes</taxon>
        <taxon>Propionibacteriales</taxon>
        <taxon>Nocardioidaceae</taxon>
        <taxon>Nocardioides</taxon>
    </lineage>
</organism>